<keyword evidence="10" id="KW-1185">Reference proteome</keyword>
<feature type="domain" description="Intradiol ring-cleavage dioxygenases" evidence="8">
    <location>
        <begin position="142"/>
        <end position="170"/>
    </location>
</feature>
<gene>
    <name evidence="9" type="ORF">Plo01_66070</name>
</gene>
<feature type="region of interest" description="Disordered" evidence="7">
    <location>
        <begin position="1"/>
        <end position="21"/>
    </location>
</feature>
<dbReference type="Pfam" id="PF04444">
    <property type="entry name" value="Dioxygenase_N"/>
    <property type="match status" value="1"/>
</dbReference>
<dbReference type="PANTHER" id="PTHR33711:SF7">
    <property type="entry name" value="INTRADIOL RING-CLEAVAGE DIOXYGENASES DOMAIN-CONTAINING PROTEIN-RELATED"/>
    <property type="match status" value="1"/>
</dbReference>
<dbReference type="GO" id="GO:0018576">
    <property type="term" value="F:catechol 1,2-dioxygenase activity"/>
    <property type="evidence" value="ECO:0007669"/>
    <property type="project" value="InterPro"/>
</dbReference>
<evidence type="ECO:0000256" key="6">
    <source>
        <dbReference type="ARBA" id="ARBA00023004"/>
    </source>
</evidence>
<comment type="caution">
    <text evidence="9">The sequence shown here is derived from an EMBL/GenBank/DDBJ whole genome shotgun (WGS) entry which is preliminary data.</text>
</comment>
<name>A0A8J3W8X7_9ACTN</name>
<evidence type="ECO:0000256" key="7">
    <source>
        <dbReference type="SAM" id="MobiDB-lite"/>
    </source>
</evidence>
<evidence type="ECO:0000259" key="8">
    <source>
        <dbReference type="PROSITE" id="PS00083"/>
    </source>
</evidence>
<dbReference type="PROSITE" id="PS00083">
    <property type="entry name" value="INTRADIOL_DIOXYGENAS"/>
    <property type="match status" value="1"/>
</dbReference>
<organism evidence="9 10">
    <name type="scientific">Planobispora longispora</name>
    <dbReference type="NCBI Taxonomy" id="28887"/>
    <lineage>
        <taxon>Bacteria</taxon>
        <taxon>Bacillati</taxon>
        <taxon>Actinomycetota</taxon>
        <taxon>Actinomycetes</taxon>
        <taxon>Streptosporangiales</taxon>
        <taxon>Streptosporangiaceae</taxon>
        <taxon>Planobispora</taxon>
    </lineage>
</organism>
<evidence type="ECO:0000313" key="9">
    <source>
        <dbReference type="EMBL" id="GIH80178.1"/>
    </source>
</evidence>
<evidence type="ECO:0000256" key="2">
    <source>
        <dbReference type="ARBA" id="ARBA00007825"/>
    </source>
</evidence>
<keyword evidence="3" id="KW-0479">Metal-binding</keyword>
<dbReference type="GO" id="GO:0009712">
    <property type="term" value="P:catechol-containing compound metabolic process"/>
    <property type="evidence" value="ECO:0007669"/>
    <property type="project" value="InterPro"/>
</dbReference>
<dbReference type="InterPro" id="IPR007535">
    <property type="entry name" value="Catechol_dOase_N"/>
</dbReference>
<evidence type="ECO:0000256" key="3">
    <source>
        <dbReference type="ARBA" id="ARBA00022723"/>
    </source>
</evidence>
<comment type="cofactor">
    <cofactor evidence="1">
        <name>Fe(3+)</name>
        <dbReference type="ChEBI" id="CHEBI:29034"/>
    </cofactor>
</comment>
<dbReference type="EMBL" id="BOOH01000056">
    <property type="protein sequence ID" value="GIH80178.1"/>
    <property type="molecule type" value="Genomic_DNA"/>
</dbReference>
<dbReference type="AlphaFoldDB" id="A0A8J3W8X7"/>
<proteinExistence type="inferred from homology"/>
<dbReference type="PANTHER" id="PTHR33711">
    <property type="entry name" value="DIOXYGENASE, PUTATIVE (AFU_ORTHOLOGUE AFUA_2G02910)-RELATED"/>
    <property type="match status" value="1"/>
</dbReference>
<keyword evidence="6" id="KW-0408">Iron</keyword>
<dbReference type="Pfam" id="PF00775">
    <property type="entry name" value="Dioxygenase_C"/>
    <property type="match status" value="1"/>
</dbReference>
<protein>
    <submittedName>
        <fullName evidence="9">6-chlorohydroxyquinol-1,2-dioxygenase</fullName>
    </submittedName>
</protein>
<dbReference type="SUPFAM" id="SSF49482">
    <property type="entry name" value="Aromatic compound dioxygenase"/>
    <property type="match status" value="1"/>
</dbReference>
<evidence type="ECO:0000256" key="4">
    <source>
        <dbReference type="ARBA" id="ARBA00022964"/>
    </source>
</evidence>
<reference evidence="9 10" key="1">
    <citation type="submission" date="2021-01" db="EMBL/GenBank/DDBJ databases">
        <title>Whole genome shotgun sequence of Planobispora longispora NBRC 13918.</title>
        <authorList>
            <person name="Komaki H."/>
            <person name="Tamura T."/>
        </authorList>
    </citation>
    <scope>NUCLEOTIDE SEQUENCE [LARGE SCALE GENOMIC DNA]</scope>
    <source>
        <strain evidence="9 10">NBRC 13918</strain>
    </source>
</reference>
<sequence>MKPVTTGSAHDQPGAARPDALPAQVLDSLRGGDERLRELIAGIVTHLHAFVREARPTEAEWLRAMDFLVRTGHACTDRRNEFILLADMLGLTSAVDEVNHVGPPTMTPSSVEGPFHSPAPPRPMGAWIAEGPERERGEAAVVHGRITDCDGRPVPGAVLDIWQANDAGLYDSQDDEQPEGNLRALLTTGDDGSYWFRTVRPSSYPVPTDGPVGELLRALGRHPMRPAHIHLRVEAAGHRPLTTHLFVAGDPYLGSDAAFAVKDALVAPFQPCADPGKAARFAVGGPFLEAEFDIRLVAEDTRPVAEGDAR</sequence>
<dbReference type="Gene3D" id="2.60.130.10">
    <property type="entry name" value="Aromatic compound dioxygenase"/>
    <property type="match status" value="1"/>
</dbReference>
<comment type="similarity">
    <text evidence="2">Belongs to the intradiol ring-cleavage dioxygenase family.</text>
</comment>
<accession>A0A8J3W8X7</accession>
<dbReference type="InterPro" id="IPR015889">
    <property type="entry name" value="Intradiol_dOase_core"/>
</dbReference>
<keyword evidence="5" id="KW-0560">Oxidoreductase</keyword>
<dbReference type="RefSeq" id="WP_203894613.1">
    <property type="nucleotide sequence ID" value="NZ_BOOH01000056.1"/>
</dbReference>
<keyword evidence="4" id="KW-0223">Dioxygenase</keyword>
<evidence type="ECO:0000313" key="10">
    <source>
        <dbReference type="Proteomes" id="UP000616724"/>
    </source>
</evidence>
<dbReference type="GO" id="GO:0008199">
    <property type="term" value="F:ferric iron binding"/>
    <property type="evidence" value="ECO:0007669"/>
    <property type="project" value="InterPro"/>
</dbReference>
<dbReference type="InterPro" id="IPR050770">
    <property type="entry name" value="Intradiol_RC_Dioxygenase"/>
</dbReference>
<evidence type="ECO:0000256" key="1">
    <source>
        <dbReference type="ARBA" id="ARBA00001965"/>
    </source>
</evidence>
<evidence type="ECO:0000256" key="5">
    <source>
        <dbReference type="ARBA" id="ARBA00023002"/>
    </source>
</evidence>
<dbReference type="Proteomes" id="UP000616724">
    <property type="component" value="Unassembled WGS sequence"/>
</dbReference>
<dbReference type="InterPro" id="IPR000627">
    <property type="entry name" value="Intradiol_dOase_C"/>
</dbReference>